<proteinExistence type="predicted"/>
<dbReference type="EMBL" id="JBBPBM010000084">
    <property type="protein sequence ID" value="KAK8510661.1"/>
    <property type="molecule type" value="Genomic_DNA"/>
</dbReference>
<sequence length="254" mass="29204">MKMKMDESFYVEPVGIAGGLALWWSSDVNVKVLKSRKNFIDTRVSHNEDEEWFMTFIYGPPYADEKQGFWESLSSLKINNSEKLCVIGDSNIVAKSEEKQGGLPFDASQAKWYYDFMDYSCLLELPIKGGTFTWSNHRSEDEAILEKLDRILVSLEWSSSFPKAIGAIDAAIASDHAPIFLFLKGMNRKVEKDFKFEAKWLQEEGCLEKVEESWLSSSNSNGNLGFGRKLNRTKVKLRQWSKLKRGRSKSRKKR</sequence>
<dbReference type="PANTHER" id="PTHR33710:SF71">
    <property type="entry name" value="ENDONUCLEASE_EXONUCLEASE_PHOSPHATASE DOMAIN-CONTAINING PROTEIN"/>
    <property type="match status" value="1"/>
</dbReference>
<accession>A0ABR2BUA8</accession>
<protein>
    <recommendedName>
        <fullName evidence="3">Endonuclease/exonuclease/phosphatase domain-containing protein</fullName>
    </recommendedName>
</protein>
<name>A0ABR2BUA8_9ROSI</name>
<reference evidence="1 2" key="1">
    <citation type="journal article" date="2024" name="G3 (Bethesda)">
        <title>Genome assembly of Hibiscus sabdariffa L. provides insights into metabolisms of medicinal natural products.</title>
        <authorList>
            <person name="Kim T."/>
        </authorList>
    </citation>
    <scope>NUCLEOTIDE SEQUENCE [LARGE SCALE GENOMIC DNA]</scope>
    <source>
        <strain evidence="1">TK-2024</strain>
        <tissue evidence="1">Old leaves</tissue>
    </source>
</reference>
<keyword evidence="2" id="KW-1185">Reference proteome</keyword>
<dbReference type="InterPro" id="IPR036691">
    <property type="entry name" value="Endo/exonu/phosph_ase_sf"/>
</dbReference>
<organism evidence="1 2">
    <name type="scientific">Hibiscus sabdariffa</name>
    <name type="common">roselle</name>
    <dbReference type="NCBI Taxonomy" id="183260"/>
    <lineage>
        <taxon>Eukaryota</taxon>
        <taxon>Viridiplantae</taxon>
        <taxon>Streptophyta</taxon>
        <taxon>Embryophyta</taxon>
        <taxon>Tracheophyta</taxon>
        <taxon>Spermatophyta</taxon>
        <taxon>Magnoliopsida</taxon>
        <taxon>eudicotyledons</taxon>
        <taxon>Gunneridae</taxon>
        <taxon>Pentapetalae</taxon>
        <taxon>rosids</taxon>
        <taxon>malvids</taxon>
        <taxon>Malvales</taxon>
        <taxon>Malvaceae</taxon>
        <taxon>Malvoideae</taxon>
        <taxon>Hibiscus</taxon>
    </lineage>
</organism>
<dbReference type="SUPFAM" id="SSF56219">
    <property type="entry name" value="DNase I-like"/>
    <property type="match status" value="1"/>
</dbReference>
<evidence type="ECO:0000313" key="2">
    <source>
        <dbReference type="Proteomes" id="UP001472677"/>
    </source>
</evidence>
<evidence type="ECO:0000313" key="1">
    <source>
        <dbReference type="EMBL" id="KAK8510661.1"/>
    </source>
</evidence>
<dbReference type="Gene3D" id="3.60.10.10">
    <property type="entry name" value="Endonuclease/exonuclease/phosphatase"/>
    <property type="match status" value="1"/>
</dbReference>
<dbReference type="PANTHER" id="PTHR33710">
    <property type="entry name" value="BNAC02G09200D PROTEIN"/>
    <property type="match status" value="1"/>
</dbReference>
<dbReference type="Proteomes" id="UP001472677">
    <property type="component" value="Unassembled WGS sequence"/>
</dbReference>
<gene>
    <name evidence="1" type="ORF">V6N12_055588</name>
</gene>
<comment type="caution">
    <text evidence="1">The sequence shown here is derived from an EMBL/GenBank/DDBJ whole genome shotgun (WGS) entry which is preliminary data.</text>
</comment>
<evidence type="ECO:0008006" key="3">
    <source>
        <dbReference type="Google" id="ProtNLM"/>
    </source>
</evidence>